<dbReference type="EMBL" id="AP024956">
    <property type="protein sequence ID" value="BCZ80711.1"/>
    <property type="molecule type" value="Genomic_DNA"/>
</dbReference>
<evidence type="ECO:0000256" key="1">
    <source>
        <dbReference type="SAM" id="MobiDB-lite"/>
    </source>
</evidence>
<accession>A0A2I8EVL8</accession>
<reference evidence="3 5" key="2">
    <citation type="journal article" date="2022" name="Front. Microbiol.">
        <title>Identification and characterization of a novel class of self-sufficient cytochrome P450 hydroxylase involved in cyclohexanecarboxylate degradation in Paraburkholderia terrae strain KU-64.</title>
        <authorList>
            <person name="Yamamoto T."/>
            <person name="Hasegawa Y."/>
            <person name="Iwaki H."/>
        </authorList>
    </citation>
    <scope>NUCLEOTIDE SEQUENCE [LARGE SCALE GENOMIC DNA]</scope>
    <source>
        <strain evidence="3 5">KU-64</strain>
    </source>
</reference>
<reference evidence="2 4" key="1">
    <citation type="submission" date="2018-01" db="EMBL/GenBank/DDBJ databases">
        <title>Species boundaries and ecological features among Paraburkholderia terrae DSMZ17804T, P. hospita DSMZ17164T and P. caribensis DSMZ13236T.</title>
        <authorList>
            <person name="Pratama A.A."/>
        </authorList>
    </citation>
    <scope>NUCLEOTIDE SEQUENCE [LARGE SCALE GENOMIC DNA]</scope>
    <source>
        <strain evidence="2 4">DSM 17804</strain>
    </source>
</reference>
<organism evidence="2 4">
    <name type="scientific">Paraburkholderia terrae</name>
    <dbReference type="NCBI Taxonomy" id="311230"/>
    <lineage>
        <taxon>Bacteria</taxon>
        <taxon>Pseudomonadati</taxon>
        <taxon>Pseudomonadota</taxon>
        <taxon>Betaproteobacteria</taxon>
        <taxon>Burkholderiales</taxon>
        <taxon>Burkholderiaceae</taxon>
        <taxon>Paraburkholderia</taxon>
    </lineage>
</organism>
<feature type="compositionally biased region" description="Basic and acidic residues" evidence="1">
    <location>
        <begin position="70"/>
        <end position="81"/>
    </location>
</feature>
<dbReference type="RefSeq" id="WP_007732825.1">
    <property type="nucleotide sequence ID" value="NZ_AP024956.1"/>
</dbReference>
<dbReference type="Proteomes" id="UP001319874">
    <property type="component" value="Chromosome 2"/>
</dbReference>
<name>A0A2I8EVL8_9BURK</name>
<dbReference type="Proteomes" id="UP000243502">
    <property type="component" value="Chromosome 2"/>
</dbReference>
<evidence type="ECO:0000313" key="4">
    <source>
        <dbReference type="Proteomes" id="UP000243502"/>
    </source>
</evidence>
<dbReference type="InterPro" id="IPR046569">
    <property type="entry name" value="DUF6723"/>
</dbReference>
<gene>
    <name evidence="2" type="ORF">C2L65_29670</name>
    <name evidence="3" type="ORF">PTKU64_43860</name>
</gene>
<dbReference type="Pfam" id="PF20484">
    <property type="entry name" value="DUF6723"/>
    <property type="match status" value="1"/>
</dbReference>
<feature type="region of interest" description="Disordered" evidence="1">
    <location>
        <begin position="61"/>
        <end position="93"/>
    </location>
</feature>
<sequence length="93" mass="10435">MTRPRMIFPKARNAVASKPESTDDYQIYATYRRTTEGSYMGQLKVVRKTDGRLLFPFTGAPDIGPFTDGDQAREAAQRHGETVVQSDLDNPEP</sequence>
<protein>
    <submittedName>
        <fullName evidence="2">Uncharacterized protein</fullName>
    </submittedName>
</protein>
<evidence type="ECO:0000313" key="2">
    <source>
        <dbReference type="EMBL" id="AUT63663.1"/>
    </source>
</evidence>
<keyword evidence="5" id="KW-1185">Reference proteome</keyword>
<proteinExistence type="predicted"/>
<feature type="compositionally biased region" description="Polar residues" evidence="1">
    <location>
        <begin position="83"/>
        <end position="93"/>
    </location>
</feature>
<dbReference type="AlphaFoldDB" id="A0A2I8EVL8"/>
<evidence type="ECO:0000313" key="5">
    <source>
        <dbReference type="Proteomes" id="UP001319874"/>
    </source>
</evidence>
<dbReference type="EMBL" id="CP026112">
    <property type="protein sequence ID" value="AUT63663.1"/>
    <property type="molecule type" value="Genomic_DNA"/>
</dbReference>
<dbReference type="OrthoDB" id="9131809at2"/>
<dbReference type="KEGG" id="pter:C2L65_29670"/>
<evidence type="ECO:0000313" key="3">
    <source>
        <dbReference type="EMBL" id="BCZ80711.1"/>
    </source>
</evidence>
<dbReference type="GeneID" id="55533145"/>